<organism evidence="1 2">
    <name type="scientific">Actinacidiphila acidipaludis</name>
    <dbReference type="NCBI Taxonomy" id="2873382"/>
    <lineage>
        <taxon>Bacteria</taxon>
        <taxon>Bacillati</taxon>
        <taxon>Actinomycetota</taxon>
        <taxon>Actinomycetes</taxon>
        <taxon>Kitasatosporales</taxon>
        <taxon>Streptomycetaceae</taxon>
        <taxon>Actinacidiphila</taxon>
    </lineage>
</organism>
<keyword evidence="2" id="KW-1185">Reference proteome</keyword>
<protein>
    <recommendedName>
        <fullName evidence="3">Ig-like domain-containing protein</fullName>
    </recommendedName>
</protein>
<accession>A0ABS7QFR9</accession>
<evidence type="ECO:0008006" key="3">
    <source>
        <dbReference type="Google" id="ProtNLM"/>
    </source>
</evidence>
<evidence type="ECO:0000313" key="1">
    <source>
        <dbReference type="EMBL" id="MBY8882011.1"/>
    </source>
</evidence>
<dbReference type="Proteomes" id="UP000778578">
    <property type="component" value="Unassembled WGS sequence"/>
</dbReference>
<comment type="caution">
    <text evidence="1">The sequence shown here is derived from an EMBL/GenBank/DDBJ whole genome shotgun (WGS) entry which is preliminary data.</text>
</comment>
<sequence>MTIRWGADAVCLVSAVPAQGFTTRTGQSAPDTLTVTFEGSGHRSKVVATLRPSPNAVTTETSW</sequence>
<reference evidence="1 2" key="1">
    <citation type="submission" date="2021-08" db="EMBL/GenBank/DDBJ databases">
        <title>WGS of actinomycetes from Thailand.</title>
        <authorList>
            <person name="Thawai C."/>
        </authorList>
    </citation>
    <scope>NUCLEOTIDE SEQUENCE [LARGE SCALE GENOMIC DNA]</scope>
    <source>
        <strain evidence="1 2">PLK6-54</strain>
    </source>
</reference>
<gene>
    <name evidence="1" type="ORF">K7862_30900</name>
</gene>
<dbReference type="EMBL" id="JAINZZ010000060">
    <property type="protein sequence ID" value="MBY8882011.1"/>
    <property type="molecule type" value="Genomic_DNA"/>
</dbReference>
<evidence type="ECO:0000313" key="2">
    <source>
        <dbReference type="Proteomes" id="UP000778578"/>
    </source>
</evidence>
<name>A0ABS7QFR9_9ACTN</name>
<proteinExistence type="predicted"/>